<evidence type="ECO:0000256" key="3">
    <source>
        <dbReference type="ARBA" id="ARBA00022741"/>
    </source>
</evidence>
<feature type="domain" description="Protein kinase" evidence="9">
    <location>
        <begin position="128"/>
        <end position="378"/>
    </location>
</feature>
<dbReference type="EMBL" id="NEVH01006723">
    <property type="protein sequence ID" value="PNF37058.1"/>
    <property type="molecule type" value="Genomic_DNA"/>
</dbReference>
<comment type="caution">
    <text evidence="10">The sequence shown here is derived from an EMBL/GenBank/DDBJ whole genome shotgun (WGS) entry which is preliminary data.</text>
</comment>
<evidence type="ECO:0000313" key="10">
    <source>
        <dbReference type="EMBL" id="PNF37058.1"/>
    </source>
</evidence>
<dbReference type="GO" id="GO:0005524">
    <property type="term" value="F:ATP binding"/>
    <property type="evidence" value="ECO:0007669"/>
    <property type="project" value="UniProtKB-UniRule"/>
</dbReference>
<dbReference type="EC" id="2.7.11.1" evidence="1"/>
<keyword evidence="3 8" id="KW-0547">Nucleotide-binding</keyword>
<dbReference type="GO" id="GO:0044773">
    <property type="term" value="P:mitotic DNA damage checkpoint signaling"/>
    <property type="evidence" value="ECO:0007669"/>
    <property type="project" value="TreeGrafter"/>
</dbReference>
<dbReference type="GO" id="GO:0005737">
    <property type="term" value="C:cytoplasm"/>
    <property type="evidence" value="ECO:0007669"/>
    <property type="project" value="TreeGrafter"/>
</dbReference>
<dbReference type="PROSITE" id="PS50011">
    <property type="entry name" value="PROTEIN_KINASE_DOM"/>
    <property type="match status" value="1"/>
</dbReference>
<evidence type="ECO:0000256" key="4">
    <source>
        <dbReference type="ARBA" id="ARBA00022777"/>
    </source>
</evidence>
<comment type="catalytic activity">
    <reaction evidence="6">
        <text>L-threonyl-[protein] + ATP = O-phospho-L-threonyl-[protein] + ADP + H(+)</text>
        <dbReference type="Rhea" id="RHEA:46608"/>
        <dbReference type="Rhea" id="RHEA-COMP:11060"/>
        <dbReference type="Rhea" id="RHEA-COMP:11605"/>
        <dbReference type="ChEBI" id="CHEBI:15378"/>
        <dbReference type="ChEBI" id="CHEBI:30013"/>
        <dbReference type="ChEBI" id="CHEBI:30616"/>
        <dbReference type="ChEBI" id="CHEBI:61977"/>
        <dbReference type="ChEBI" id="CHEBI:456216"/>
        <dbReference type="EC" id="2.7.11.1"/>
    </reaction>
</comment>
<feature type="binding site" evidence="8">
    <location>
        <position position="161"/>
    </location>
    <ligand>
        <name>ATP</name>
        <dbReference type="ChEBI" id="CHEBI:30616"/>
    </ligand>
</feature>
<evidence type="ECO:0000256" key="2">
    <source>
        <dbReference type="ARBA" id="ARBA00022527"/>
    </source>
</evidence>
<keyword evidence="11" id="KW-1185">Reference proteome</keyword>
<dbReference type="Gene3D" id="2.60.200.20">
    <property type="match status" value="1"/>
</dbReference>
<evidence type="ECO:0000256" key="5">
    <source>
        <dbReference type="ARBA" id="ARBA00022840"/>
    </source>
</evidence>
<dbReference type="SUPFAM" id="SSF49879">
    <property type="entry name" value="SMAD/FHA domain"/>
    <property type="match status" value="1"/>
</dbReference>
<dbReference type="InterPro" id="IPR008984">
    <property type="entry name" value="SMAD_FHA_dom_sf"/>
</dbReference>
<dbReference type="InterPro" id="IPR000253">
    <property type="entry name" value="FHA_dom"/>
</dbReference>
<dbReference type="FunFam" id="1.10.510.10:FF:000571">
    <property type="entry name" value="Maternal embryonic leucine zipper kinase"/>
    <property type="match status" value="1"/>
</dbReference>
<name>A0A2J7R8A6_9NEOP</name>
<evidence type="ECO:0000313" key="11">
    <source>
        <dbReference type="Proteomes" id="UP000235965"/>
    </source>
</evidence>
<dbReference type="SUPFAM" id="SSF56112">
    <property type="entry name" value="Protein kinase-like (PK-like)"/>
    <property type="match status" value="1"/>
</dbReference>
<dbReference type="SMART" id="SM00220">
    <property type="entry name" value="S_TKc"/>
    <property type="match status" value="1"/>
</dbReference>
<dbReference type="InParanoid" id="A0A2J7R8A6"/>
<evidence type="ECO:0000256" key="6">
    <source>
        <dbReference type="ARBA" id="ARBA00047899"/>
    </source>
</evidence>
<accession>A0A2J7R8A6</accession>
<keyword evidence="4" id="KW-0808">Transferase</keyword>
<evidence type="ECO:0000259" key="9">
    <source>
        <dbReference type="PROSITE" id="PS50011"/>
    </source>
</evidence>
<evidence type="ECO:0000256" key="8">
    <source>
        <dbReference type="PROSITE-ProRule" id="PRU10141"/>
    </source>
</evidence>
<reference evidence="10 11" key="1">
    <citation type="submission" date="2017-12" db="EMBL/GenBank/DDBJ databases">
        <title>Hemimetabolous genomes reveal molecular basis of termite eusociality.</title>
        <authorList>
            <person name="Harrison M.C."/>
            <person name="Jongepier E."/>
            <person name="Robertson H.M."/>
            <person name="Arning N."/>
            <person name="Bitard-Feildel T."/>
            <person name="Chao H."/>
            <person name="Childers C.P."/>
            <person name="Dinh H."/>
            <person name="Doddapaneni H."/>
            <person name="Dugan S."/>
            <person name="Gowin J."/>
            <person name="Greiner C."/>
            <person name="Han Y."/>
            <person name="Hu H."/>
            <person name="Hughes D.S.T."/>
            <person name="Huylmans A.-K."/>
            <person name="Kemena C."/>
            <person name="Kremer L.P.M."/>
            <person name="Lee S.L."/>
            <person name="Lopez-Ezquerra A."/>
            <person name="Mallet L."/>
            <person name="Monroy-Kuhn J.M."/>
            <person name="Moser A."/>
            <person name="Murali S.C."/>
            <person name="Muzny D.M."/>
            <person name="Otani S."/>
            <person name="Piulachs M.-D."/>
            <person name="Poelchau M."/>
            <person name="Qu J."/>
            <person name="Schaub F."/>
            <person name="Wada-Katsumata A."/>
            <person name="Worley K.C."/>
            <person name="Xie Q."/>
            <person name="Ylla G."/>
            <person name="Poulsen M."/>
            <person name="Gibbs R.A."/>
            <person name="Schal C."/>
            <person name="Richards S."/>
            <person name="Belles X."/>
            <person name="Korb J."/>
            <person name="Bornberg-Bauer E."/>
        </authorList>
    </citation>
    <scope>NUCLEOTIDE SEQUENCE [LARGE SCALE GENOMIC DNA]</scope>
    <source>
        <tissue evidence="10">Whole body</tissue>
    </source>
</reference>
<dbReference type="Pfam" id="PF00498">
    <property type="entry name" value="FHA"/>
    <property type="match status" value="1"/>
</dbReference>
<dbReference type="InterPro" id="IPR008271">
    <property type="entry name" value="Ser/Thr_kinase_AS"/>
</dbReference>
<dbReference type="InterPro" id="IPR017441">
    <property type="entry name" value="Protein_kinase_ATP_BS"/>
</dbReference>
<dbReference type="Pfam" id="PF00069">
    <property type="entry name" value="Pkinase"/>
    <property type="match status" value="1"/>
</dbReference>
<keyword evidence="5 8" id="KW-0067">ATP-binding</keyword>
<keyword evidence="4" id="KW-0418">Kinase</keyword>
<keyword evidence="2" id="KW-0723">Serine/threonine-protein kinase</keyword>
<evidence type="ECO:0000256" key="7">
    <source>
        <dbReference type="ARBA" id="ARBA00048679"/>
    </source>
</evidence>
<sequence length="518" mass="58855">MLKKSVWGLLYPLKDAFQSIELKKDDYTVGKDASCSYVIKDSQLSKIDYNLLNKKQFKISKKKDAIYLEDVGGTYVNEKKVGPGQKTVLNHNDRIAIAKSHLKVFVYLDKSRCDEESRNFPAEIGQRYLVSYPLGEGGFGEVSLIFEKDTGKRFAMKMVKKQPKLLRYIYTETKILQEINHPCVINTEQVVDTQSVLFIVLEFMEGGDLLRRVHPKNSIREADMKLIFFQLAQAIEYLHQRSIVHRDIKPENILLATKGNETLIKVADFGVSKILTPGTKMDTHVGTPLYTAPEILNNTHEVYTKQVDIWSMGIVLYLCLSSQKPFGGKEDIMRAVVQFPPLFWAGISVSVTDLIKGMLKSSPTQRLRIEQVLSHQWLKDQTMRRKAHYLMWPHKPYVGDQTAPSFQRGGSYRQQPRGILQYMSPKGSETMRLPNRALQRPGIGAERYRLISPVGKQPALGTRASGDNLPVPRVQHKPAVGPSVQRSVQFRPQNGGGVRYEAVKPVKDAIHKFEKKNI</sequence>
<dbReference type="Proteomes" id="UP000235965">
    <property type="component" value="Unassembled WGS sequence"/>
</dbReference>
<gene>
    <name evidence="10" type="ORF">B7P43_G08026</name>
</gene>
<dbReference type="InterPro" id="IPR011009">
    <property type="entry name" value="Kinase-like_dom_sf"/>
</dbReference>
<dbReference type="GO" id="GO:0005634">
    <property type="term" value="C:nucleus"/>
    <property type="evidence" value="ECO:0007669"/>
    <property type="project" value="TreeGrafter"/>
</dbReference>
<dbReference type="STRING" id="105785.A0A2J7R8A6"/>
<dbReference type="AlphaFoldDB" id="A0A2J7R8A6"/>
<organism evidence="10 11">
    <name type="scientific">Cryptotermes secundus</name>
    <dbReference type="NCBI Taxonomy" id="105785"/>
    <lineage>
        <taxon>Eukaryota</taxon>
        <taxon>Metazoa</taxon>
        <taxon>Ecdysozoa</taxon>
        <taxon>Arthropoda</taxon>
        <taxon>Hexapoda</taxon>
        <taxon>Insecta</taxon>
        <taxon>Pterygota</taxon>
        <taxon>Neoptera</taxon>
        <taxon>Polyneoptera</taxon>
        <taxon>Dictyoptera</taxon>
        <taxon>Blattodea</taxon>
        <taxon>Blattoidea</taxon>
        <taxon>Termitoidae</taxon>
        <taxon>Kalotermitidae</taxon>
        <taxon>Cryptotermitinae</taxon>
        <taxon>Cryptotermes</taxon>
    </lineage>
</organism>
<dbReference type="GO" id="GO:0004674">
    <property type="term" value="F:protein serine/threonine kinase activity"/>
    <property type="evidence" value="ECO:0007669"/>
    <property type="project" value="UniProtKB-KW"/>
</dbReference>
<dbReference type="PANTHER" id="PTHR44167:SF24">
    <property type="entry name" value="SERINE_THREONINE-PROTEIN KINASE CHK2"/>
    <property type="match status" value="1"/>
</dbReference>
<dbReference type="PROSITE" id="PS00107">
    <property type="entry name" value="PROTEIN_KINASE_ATP"/>
    <property type="match status" value="1"/>
</dbReference>
<comment type="catalytic activity">
    <reaction evidence="7">
        <text>L-seryl-[protein] + ATP = O-phospho-L-seryl-[protein] + ADP + H(+)</text>
        <dbReference type="Rhea" id="RHEA:17989"/>
        <dbReference type="Rhea" id="RHEA-COMP:9863"/>
        <dbReference type="Rhea" id="RHEA-COMP:11604"/>
        <dbReference type="ChEBI" id="CHEBI:15378"/>
        <dbReference type="ChEBI" id="CHEBI:29999"/>
        <dbReference type="ChEBI" id="CHEBI:30616"/>
        <dbReference type="ChEBI" id="CHEBI:83421"/>
        <dbReference type="ChEBI" id="CHEBI:456216"/>
        <dbReference type="EC" id="2.7.11.1"/>
    </reaction>
</comment>
<protein>
    <recommendedName>
        <fullName evidence="1">non-specific serine/threonine protein kinase</fullName>
        <ecNumber evidence="1">2.7.11.1</ecNumber>
    </recommendedName>
</protein>
<dbReference type="PROSITE" id="PS00108">
    <property type="entry name" value="PROTEIN_KINASE_ST"/>
    <property type="match status" value="1"/>
</dbReference>
<dbReference type="OrthoDB" id="40902at2759"/>
<dbReference type="PANTHER" id="PTHR44167">
    <property type="entry name" value="OVARIAN-SPECIFIC SERINE/THREONINE-PROTEIN KINASE LOK-RELATED"/>
    <property type="match status" value="1"/>
</dbReference>
<proteinExistence type="predicted"/>
<dbReference type="InterPro" id="IPR000719">
    <property type="entry name" value="Prot_kinase_dom"/>
</dbReference>
<dbReference type="Gene3D" id="1.10.510.10">
    <property type="entry name" value="Transferase(Phosphotransferase) domain 1"/>
    <property type="match status" value="1"/>
</dbReference>
<evidence type="ECO:0000256" key="1">
    <source>
        <dbReference type="ARBA" id="ARBA00012513"/>
    </source>
</evidence>